<evidence type="ECO:0000256" key="12">
    <source>
        <dbReference type="ARBA" id="ARBA00022695"/>
    </source>
</evidence>
<keyword evidence="21" id="KW-1185">Reference proteome</keyword>
<comment type="pathway">
    <text evidence="4">Lipid metabolism.</text>
</comment>
<accession>A0A2T0RZP0</accession>
<dbReference type="AlphaFoldDB" id="A0A2T0RZP0"/>
<keyword evidence="10 18" id="KW-0808">Transferase</keyword>
<evidence type="ECO:0000256" key="3">
    <source>
        <dbReference type="ARBA" id="ARBA00005119"/>
    </source>
</evidence>
<keyword evidence="17" id="KW-1208">Phospholipid metabolism</keyword>
<feature type="transmembrane region" description="Helical" evidence="19">
    <location>
        <begin position="73"/>
        <end position="90"/>
    </location>
</feature>
<dbReference type="InterPro" id="IPR000374">
    <property type="entry name" value="PC_trans"/>
</dbReference>
<dbReference type="OrthoDB" id="9799199at2"/>
<evidence type="ECO:0000256" key="6">
    <source>
        <dbReference type="ARBA" id="ARBA00012487"/>
    </source>
</evidence>
<keyword evidence="11 18" id="KW-0812">Transmembrane</keyword>
<evidence type="ECO:0000256" key="8">
    <source>
        <dbReference type="ARBA" id="ARBA00022475"/>
    </source>
</evidence>
<comment type="caution">
    <text evidence="20">The sequence shown here is derived from an EMBL/GenBank/DDBJ whole genome shotgun (WGS) entry which is preliminary data.</text>
</comment>
<dbReference type="Pfam" id="PF01148">
    <property type="entry name" value="CTP_transf_1"/>
    <property type="match status" value="1"/>
</dbReference>
<evidence type="ECO:0000256" key="5">
    <source>
        <dbReference type="ARBA" id="ARBA00010185"/>
    </source>
</evidence>
<evidence type="ECO:0000313" key="20">
    <source>
        <dbReference type="EMBL" id="PRY26644.1"/>
    </source>
</evidence>
<comment type="pathway">
    <text evidence="3 18">Phospholipid metabolism; CDP-diacylglycerol biosynthesis; CDP-diacylglycerol from sn-glycerol 3-phosphate: step 3/3.</text>
</comment>
<evidence type="ECO:0000256" key="10">
    <source>
        <dbReference type="ARBA" id="ARBA00022679"/>
    </source>
</evidence>
<proteinExistence type="inferred from homology"/>
<feature type="transmembrane region" description="Helical" evidence="19">
    <location>
        <begin position="183"/>
        <end position="202"/>
    </location>
</feature>
<evidence type="ECO:0000256" key="18">
    <source>
        <dbReference type="RuleBase" id="RU003938"/>
    </source>
</evidence>
<dbReference type="GO" id="GO:0004605">
    <property type="term" value="F:phosphatidate cytidylyltransferase activity"/>
    <property type="evidence" value="ECO:0007669"/>
    <property type="project" value="UniProtKB-EC"/>
</dbReference>
<name>A0A2T0RZP0_9RHOB</name>
<dbReference type="EC" id="2.7.7.41" evidence="6 18"/>
<dbReference type="GO" id="GO:0005886">
    <property type="term" value="C:plasma membrane"/>
    <property type="evidence" value="ECO:0007669"/>
    <property type="project" value="UniProtKB-SubCell"/>
</dbReference>
<keyword evidence="15 19" id="KW-0472">Membrane</keyword>
<feature type="transmembrane region" description="Helical" evidence="19">
    <location>
        <begin position="119"/>
        <end position="136"/>
    </location>
</feature>
<reference evidence="20 21" key="1">
    <citation type="submission" date="2018-03" db="EMBL/GenBank/DDBJ databases">
        <title>Genomic Encyclopedia of Archaeal and Bacterial Type Strains, Phase II (KMG-II): from individual species to whole genera.</title>
        <authorList>
            <person name="Goeker M."/>
        </authorList>
    </citation>
    <scope>NUCLEOTIDE SEQUENCE [LARGE SCALE GENOMIC DNA]</scope>
    <source>
        <strain evidence="20 21">DSM 29328</strain>
    </source>
</reference>
<comment type="similarity">
    <text evidence="5 18">Belongs to the CDS family.</text>
</comment>
<evidence type="ECO:0000256" key="7">
    <source>
        <dbReference type="ARBA" id="ARBA00019373"/>
    </source>
</evidence>
<dbReference type="Proteomes" id="UP000239480">
    <property type="component" value="Unassembled WGS sequence"/>
</dbReference>
<sequence>MVRSLADTPEKTPAPAGNRWSDLNARTWTGLCMVAVGIVGIRLGGVWFQMLVVFVTAVMIWELARMIRPGWDVGSMLLAAFSASVISGLLSQAPDWHLLLLLVPAVAGSAVMPRERFTFFLFALGITIAGWGLVTARDSFGGTWLFWMVIVVVVTDVAGYFAGRHFGGPKFWPAISPKKTWSGTAAGWIGAGLVGALFLTFTDSGRDLIWISMLLSMASQAGDIMESALKRRLGVKDSSSLIPGHGGLFDRFDGLLGASLFMLLLALIVDVPRVNI</sequence>
<keyword evidence="8" id="KW-1003">Cell membrane</keyword>
<evidence type="ECO:0000256" key="14">
    <source>
        <dbReference type="ARBA" id="ARBA00023098"/>
    </source>
</evidence>
<evidence type="ECO:0000256" key="9">
    <source>
        <dbReference type="ARBA" id="ARBA00022516"/>
    </source>
</evidence>
<evidence type="ECO:0000313" key="21">
    <source>
        <dbReference type="Proteomes" id="UP000239480"/>
    </source>
</evidence>
<organism evidence="20 21">
    <name type="scientific">Aliiruegeria haliotis</name>
    <dbReference type="NCBI Taxonomy" id="1280846"/>
    <lineage>
        <taxon>Bacteria</taxon>
        <taxon>Pseudomonadati</taxon>
        <taxon>Pseudomonadota</taxon>
        <taxon>Alphaproteobacteria</taxon>
        <taxon>Rhodobacterales</taxon>
        <taxon>Roseobacteraceae</taxon>
        <taxon>Aliiruegeria</taxon>
    </lineage>
</organism>
<keyword evidence="13 19" id="KW-1133">Transmembrane helix</keyword>
<keyword evidence="14" id="KW-0443">Lipid metabolism</keyword>
<keyword evidence="16" id="KW-0594">Phospholipid biosynthesis</keyword>
<keyword evidence="12 18" id="KW-0548">Nucleotidyltransferase</keyword>
<feature type="transmembrane region" description="Helical" evidence="19">
    <location>
        <begin position="28"/>
        <end position="61"/>
    </location>
</feature>
<dbReference type="GO" id="GO:0016024">
    <property type="term" value="P:CDP-diacylglycerol biosynthetic process"/>
    <property type="evidence" value="ECO:0007669"/>
    <property type="project" value="UniProtKB-UniPathway"/>
</dbReference>
<evidence type="ECO:0000256" key="1">
    <source>
        <dbReference type="ARBA" id="ARBA00001698"/>
    </source>
</evidence>
<dbReference type="UniPathway" id="UPA00557">
    <property type="reaction ID" value="UER00614"/>
</dbReference>
<evidence type="ECO:0000256" key="16">
    <source>
        <dbReference type="ARBA" id="ARBA00023209"/>
    </source>
</evidence>
<evidence type="ECO:0000256" key="15">
    <source>
        <dbReference type="ARBA" id="ARBA00023136"/>
    </source>
</evidence>
<dbReference type="EMBL" id="PVTD01000001">
    <property type="protein sequence ID" value="PRY26644.1"/>
    <property type="molecule type" value="Genomic_DNA"/>
</dbReference>
<feature type="transmembrane region" description="Helical" evidence="19">
    <location>
        <begin position="142"/>
        <end position="162"/>
    </location>
</feature>
<evidence type="ECO:0000256" key="2">
    <source>
        <dbReference type="ARBA" id="ARBA00004651"/>
    </source>
</evidence>
<feature type="transmembrane region" description="Helical" evidence="19">
    <location>
        <begin position="249"/>
        <end position="269"/>
    </location>
</feature>
<dbReference type="PANTHER" id="PTHR46382">
    <property type="entry name" value="PHOSPHATIDATE CYTIDYLYLTRANSFERASE"/>
    <property type="match status" value="1"/>
</dbReference>
<comment type="subcellular location">
    <subcellularLocation>
        <location evidence="2">Cell membrane</location>
        <topology evidence="2">Multi-pass membrane protein</topology>
    </subcellularLocation>
</comment>
<evidence type="ECO:0000256" key="13">
    <source>
        <dbReference type="ARBA" id="ARBA00022989"/>
    </source>
</evidence>
<dbReference type="PROSITE" id="PS01315">
    <property type="entry name" value="CDS"/>
    <property type="match status" value="1"/>
</dbReference>
<evidence type="ECO:0000256" key="11">
    <source>
        <dbReference type="ARBA" id="ARBA00022692"/>
    </source>
</evidence>
<protein>
    <recommendedName>
        <fullName evidence="7 18">Phosphatidate cytidylyltransferase</fullName>
        <ecNumber evidence="6 18">2.7.7.41</ecNumber>
    </recommendedName>
</protein>
<evidence type="ECO:0000256" key="4">
    <source>
        <dbReference type="ARBA" id="ARBA00005189"/>
    </source>
</evidence>
<gene>
    <name evidence="20" type="ORF">CLV78_101745</name>
</gene>
<evidence type="ECO:0000256" key="19">
    <source>
        <dbReference type="SAM" id="Phobius"/>
    </source>
</evidence>
<feature type="transmembrane region" description="Helical" evidence="19">
    <location>
        <begin position="96"/>
        <end position="112"/>
    </location>
</feature>
<comment type="catalytic activity">
    <reaction evidence="1 18">
        <text>a 1,2-diacyl-sn-glycero-3-phosphate + CTP + H(+) = a CDP-1,2-diacyl-sn-glycerol + diphosphate</text>
        <dbReference type="Rhea" id="RHEA:16229"/>
        <dbReference type="ChEBI" id="CHEBI:15378"/>
        <dbReference type="ChEBI" id="CHEBI:33019"/>
        <dbReference type="ChEBI" id="CHEBI:37563"/>
        <dbReference type="ChEBI" id="CHEBI:58332"/>
        <dbReference type="ChEBI" id="CHEBI:58608"/>
        <dbReference type="EC" id="2.7.7.41"/>
    </reaction>
</comment>
<evidence type="ECO:0000256" key="17">
    <source>
        <dbReference type="ARBA" id="ARBA00023264"/>
    </source>
</evidence>
<dbReference type="PANTHER" id="PTHR46382:SF1">
    <property type="entry name" value="PHOSPHATIDATE CYTIDYLYLTRANSFERASE"/>
    <property type="match status" value="1"/>
</dbReference>
<keyword evidence="9" id="KW-0444">Lipid biosynthesis</keyword>